<feature type="region of interest" description="Disordered" evidence="1">
    <location>
        <begin position="311"/>
        <end position="773"/>
    </location>
</feature>
<feature type="compositionally biased region" description="Polar residues" evidence="1">
    <location>
        <begin position="679"/>
        <end position="700"/>
    </location>
</feature>
<feature type="compositionally biased region" description="Low complexity" evidence="1">
    <location>
        <begin position="1351"/>
        <end position="1360"/>
    </location>
</feature>
<feature type="compositionally biased region" description="Polar residues" evidence="1">
    <location>
        <begin position="424"/>
        <end position="439"/>
    </location>
</feature>
<dbReference type="Pfam" id="PF00855">
    <property type="entry name" value="PWWP"/>
    <property type="match status" value="1"/>
</dbReference>
<feature type="region of interest" description="Disordered" evidence="1">
    <location>
        <begin position="1343"/>
        <end position="1369"/>
    </location>
</feature>
<evidence type="ECO:0000259" key="2">
    <source>
        <dbReference type="Pfam" id="PF00855"/>
    </source>
</evidence>
<reference evidence="4" key="1">
    <citation type="submission" date="2025-08" db="UniProtKB">
        <authorList>
            <consortium name="RefSeq"/>
        </authorList>
    </citation>
    <scope>IDENTIFICATION</scope>
</reference>
<feature type="domain" description="PWWP" evidence="2">
    <location>
        <begin position="17"/>
        <end position="108"/>
    </location>
</feature>
<feature type="compositionally biased region" description="Basic and acidic residues" evidence="1">
    <location>
        <begin position="1141"/>
        <end position="1158"/>
    </location>
</feature>
<feature type="compositionally biased region" description="Acidic residues" evidence="1">
    <location>
        <begin position="1230"/>
        <end position="1264"/>
    </location>
</feature>
<organism evidence="3 4">
    <name type="scientific">Drosophila suzukii</name>
    <name type="common">Spotted-wing drosophila fruit fly</name>
    <dbReference type="NCBI Taxonomy" id="28584"/>
    <lineage>
        <taxon>Eukaryota</taxon>
        <taxon>Metazoa</taxon>
        <taxon>Ecdysozoa</taxon>
        <taxon>Arthropoda</taxon>
        <taxon>Hexapoda</taxon>
        <taxon>Insecta</taxon>
        <taxon>Pterygota</taxon>
        <taxon>Neoptera</taxon>
        <taxon>Endopterygota</taxon>
        <taxon>Diptera</taxon>
        <taxon>Brachycera</taxon>
        <taxon>Muscomorpha</taxon>
        <taxon>Ephydroidea</taxon>
        <taxon>Drosophilidae</taxon>
        <taxon>Drosophila</taxon>
        <taxon>Sophophora</taxon>
    </lineage>
</organism>
<feature type="compositionally biased region" description="Acidic residues" evidence="1">
    <location>
        <begin position="1106"/>
        <end position="1128"/>
    </location>
</feature>
<feature type="compositionally biased region" description="Low complexity" evidence="1">
    <location>
        <begin position="316"/>
        <end position="340"/>
    </location>
</feature>
<keyword evidence="3" id="KW-1185">Reference proteome</keyword>
<feature type="compositionally biased region" description="Polar residues" evidence="1">
    <location>
        <begin position="539"/>
        <end position="552"/>
    </location>
</feature>
<feature type="region of interest" description="Disordered" evidence="1">
    <location>
        <begin position="1390"/>
        <end position="1459"/>
    </location>
</feature>
<dbReference type="Proteomes" id="UP001652628">
    <property type="component" value="Chromosome X"/>
</dbReference>
<dbReference type="Gene3D" id="2.30.30.140">
    <property type="match status" value="1"/>
</dbReference>
<feature type="region of interest" description="Disordered" evidence="1">
    <location>
        <begin position="227"/>
        <end position="274"/>
    </location>
</feature>
<feature type="compositionally biased region" description="Acidic residues" evidence="1">
    <location>
        <begin position="1298"/>
        <end position="1309"/>
    </location>
</feature>
<feature type="region of interest" description="Disordered" evidence="1">
    <location>
        <begin position="1550"/>
        <end position="1573"/>
    </location>
</feature>
<gene>
    <name evidence="4" type="primary">LOC108014941</name>
</gene>
<evidence type="ECO:0000256" key="1">
    <source>
        <dbReference type="SAM" id="MobiDB-lite"/>
    </source>
</evidence>
<feature type="region of interest" description="Disordered" evidence="1">
    <location>
        <begin position="151"/>
        <end position="194"/>
    </location>
</feature>
<dbReference type="RefSeq" id="XP_036676543.3">
    <property type="nucleotide sequence ID" value="XM_036820648.3"/>
</dbReference>
<feature type="compositionally biased region" description="Basic and acidic residues" evidence="1">
    <location>
        <begin position="496"/>
        <end position="507"/>
    </location>
</feature>
<protein>
    <submittedName>
        <fullName evidence="4">Uro-adherence factor A isoform X1</fullName>
    </submittedName>
</protein>
<evidence type="ECO:0000313" key="4">
    <source>
        <dbReference type="RefSeq" id="XP_036676543.3"/>
    </source>
</evidence>
<proteinExistence type="predicted"/>
<feature type="compositionally biased region" description="Low complexity" evidence="1">
    <location>
        <begin position="151"/>
        <end position="173"/>
    </location>
</feature>
<feature type="compositionally biased region" description="Low complexity" evidence="1">
    <location>
        <begin position="965"/>
        <end position="1015"/>
    </location>
</feature>
<feature type="region of interest" description="Disordered" evidence="1">
    <location>
        <begin position="1072"/>
        <end position="1177"/>
    </location>
</feature>
<feature type="compositionally biased region" description="Basic and acidic residues" evidence="1">
    <location>
        <begin position="621"/>
        <end position="637"/>
    </location>
</feature>
<dbReference type="GeneID" id="108014941"/>
<feature type="region of interest" description="Disordered" evidence="1">
    <location>
        <begin position="116"/>
        <end position="139"/>
    </location>
</feature>
<feature type="compositionally biased region" description="Acidic residues" evidence="1">
    <location>
        <begin position="597"/>
        <end position="606"/>
    </location>
</feature>
<feature type="compositionally biased region" description="Basic and acidic residues" evidence="1">
    <location>
        <begin position="739"/>
        <end position="760"/>
    </location>
</feature>
<dbReference type="InterPro" id="IPR000313">
    <property type="entry name" value="PWWP_dom"/>
</dbReference>
<feature type="compositionally biased region" description="Basic and acidic residues" evidence="1">
    <location>
        <begin position="1430"/>
        <end position="1454"/>
    </location>
</feature>
<feature type="compositionally biased region" description="Acidic residues" evidence="1">
    <location>
        <begin position="639"/>
        <end position="648"/>
    </location>
</feature>
<dbReference type="SUPFAM" id="SSF63748">
    <property type="entry name" value="Tudor/PWWP/MBT"/>
    <property type="match status" value="1"/>
</dbReference>
<feature type="region of interest" description="Disordered" evidence="1">
    <location>
        <begin position="897"/>
        <end position="1015"/>
    </location>
</feature>
<feature type="compositionally biased region" description="Basic residues" evidence="1">
    <location>
        <begin position="251"/>
        <end position="260"/>
    </location>
</feature>
<name>A0AB40ADG5_DROSZ</name>
<feature type="region of interest" description="Disordered" evidence="1">
    <location>
        <begin position="1210"/>
        <end position="1314"/>
    </location>
</feature>
<feature type="compositionally biased region" description="Polar residues" evidence="1">
    <location>
        <begin position="1076"/>
        <end position="1085"/>
    </location>
</feature>
<feature type="compositionally biased region" description="Polar residues" evidence="1">
    <location>
        <begin position="897"/>
        <end position="911"/>
    </location>
</feature>
<feature type="compositionally biased region" description="Low complexity" evidence="1">
    <location>
        <begin position="227"/>
        <end position="245"/>
    </location>
</feature>
<feature type="compositionally biased region" description="Basic residues" evidence="1">
    <location>
        <begin position="381"/>
        <end position="393"/>
    </location>
</feature>
<sequence>MPRFRNEEPEQSPYSDGDVVWVKIHNTEIWWPGEVTLSQDFRFVNSNRPPFAVVAFFNEKTFEQVRSSKLIYPFQCAHKEEFIKRGTKKADGMHMGDKFSDDVAIAESRYRRHQVLEGTGSGRETWAENGIGGPAPRPDSLIKAFLSSSSSSSGSVHNSSARSSSGVPSPAGRQAPTFRIMDIGGGGTAPPPRDRAFDEAGYECNMCTFRTNSMSVLLIHRRAHLESSSSFSSNSTTSTATSSATGNYPPRKTRAARRAHTTNSTSFHRSSVRCHSRHVSIVVDAPLTNEEQKMVKSIAKQTLASIESVVRPGEDSSSTSASVFASPSASISTSTSNSSSPQVPMAQTTPRRSNAHPRDPRSQRSNQLRATMPAPESPPAKQRRLTRSMSRRQRGADSPELLLPPPMLTTSSRRGGGRRCTLAAATTASDQEVTPTTRRGNPLRKTLTTTPTSAEKRPRSAVGRRKRTFSRNRAPISDTHFSPPRLLSSPPPAKRAVGDGRKEKDKVAVLPDLTVPPSTPSPEPVSEVDIVQPPENLRHPQSSIDASKQLQLSLMAEWGDDETDESVEEPLQPQVDGDGSKVVEPPPPAAAATNQQAEEEEGEEQEKTDGVAAKKRIRNIPKKDRRDVVVQEFHVDSQPEADEPEVDEPIVIQDSDASSNGSVVFVEDEPRQRGRGLHTQPNGNGNDKATSSTKAASNIPSCFDFEEEDDLQKEPDWPDGQNGLSYRRRTNTNANRIDANGKTHCEEDVPAREEEVRTKEPVTGQEPQDNATHEGIFKGFDDVQEQTIAAVEVEAHAEPETAVEQEQEPEPLDAVAVEEAVPEEGAEGDNMSLPIKERQKRIFKSRNKSTVLAGAQEEDLLPVSLIAGDEEVSAPTIHSPLQETNCVTQLLFNGVSSRRSSAHNSNTNSSEGAMGSLSRSRKKRRNKPKTESSRRPPQRPRANIRQQTPSPSPLPSPLPAHEELSNNSSGSGSSSSSGSSNSSSHSNSNHMSSASSSSDSHGIGTLSPEPSSSNSCSIASNIAVISAEEARELQRSASGAGMIHAAIVDATQPVQRGGVLILEDIRLPNLYEPFGSLQSSDSNGSRLPDEDDEQSQDTTEHPEKNDEQEDQEEEEESHDEEPMPEDDAGTVGQPAEEEQQEKEQELEQEMDQDKKSEPQPEPEAESDLANWSPARHSPDVVRILPQAREVLLKKREQELLRQYEADLVSGRSAEKCRQARARWSRPMPSPEEEEEDAQEAEMEADTEAEVETEVDAEVEAEMEAAEPAPSPRSEEDQLELGVGEKRISSEGELPLATAEEESGEDEEQLQLEGPMDSTDLSLDEQLAAVELVLPASLFPCSRRPASHPQVTPLLPTPLATGPNKPSRHLSCARTLSDADVAKAHQQLVDLREQQRLRSSPTSPPAVLTPPETLPQAGGQRRPRRRSRNATSDHVESGSRSDVAEESSCETKDDQECPENPPQLCAGRICAVMTRPIPGYSHTFMLCSLNNNNFTPLNNVALYLDNEKNHLVPVPREALLEPPRLADGHPLSAVFADIDFLGGEAVAQVVEPSETENEADLDQEDQLSPRPHLSPQMLLSEADNDVEPVDTMGIMTPLSQVAEGSALAAGSYVNEEEELSLHDEQLQSNVLQLNVNGHRLDLDPSMLFSIAEQPDSCIEVSVTETGSGGTNVAGAGGIRAVLQARDILQAAEVYLQERDLQLVTLDDDDADGPSAGMAVPVTDLLSQALAGSQVVDDDSDFVNAANAGVGLLHIDTRTGASLLHVGNDEPGSVVFISHPMPPQTVHLTPPITARTNETNALLDQTPIMSTLENPSGMQLRRVSPLEGNLEDSLAVIGVTNGSGVPTSLELPITVTNPAIASRMGAPVTDMLQFAPFQ</sequence>
<feature type="compositionally biased region" description="Polar residues" evidence="1">
    <location>
        <begin position="341"/>
        <end position="352"/>
    </location>
</feature>
<dbReference type="CDD" id="cd05162">
    <property type="entry name" value="PWWP"/>
    <property type="match status" value="1"/>
</dbReference>
<feature type="compositionally biased region" description="Acidic residues" evidence="1">
    <location>
        <begin position="558"/>
        <end position="568"/>
    </location>
</feature>
<evidence type="ECO:0000313" key="3">
    <source>
        <dbReference type="Proteomes" id="UP001652628"/>
    </source>
</evidence>
<accession>A0AB40ADG5</accession>
<feature type="compositionally biased region" description="Acidic residues" evidence="1">
    <location>
        <begin position="1552"/>
        <end position="1564"/>
    </location>
</feature>